<reference evidence="5" key="1">
    <citation type="journal article" date="2020" name="bioRxiv">
        <title>A rank-normalized archaeal taxonomy based on genome phylogeny resolves widespread incomplete and uneven classifications.</title>
        <authorList>
            <person name="Rinke C."/>
            <person name="Chuvochina M."/>
            <person name="Mussig A.J."/>
            <person name="Chaumeil P.-A."/>
            <person name="Waite D.W."/>
            <person name="Whitman W.B."/>
            <person name="Parks D.H."/>
            <person name="Hugenholtz P."/>
        </authorList>
    </citation>
    <scope>NUCLEOTIDE SEQUENCE [LARGE SCALE GENOMIC DNA]</scope>
</reference>
<feature type="domain" description="Methyltransferase" evidence="2">
    <location>
        <begin position="46"/>
        <end position="135"/>
    </location>
</feature>
<evidence type="ECO:0000313" key="3">
    <source>
        <dbReference type="EMBL" id="HIH22001.1"/>
    </source>
</evidence>
<evidence type="ECO:0000256" key="1">
    <source>
        <dbReference type="ARBA" id="ARBA00022679"/>
    </source>
</evidence>
<dbReference type="InterPro" id="IPR029063">
    <property type="entry name" value="SAM-dependent_MTases_sf"/>
</dbReference>
<dbReference type="Proteomes" id="UP000590964">
    <property type="component" value="Unassembled WGS sequence"/>
</dbReference>
<dbReference type="PANTHER" id="PTHR43861">
    <property type="entry name" value="TRANS-ACONITATE 2-METHYLTRANSFERASE-RELATED"/>
    <property type="match status" value="1"/>
</dbReference>
<dbReference type="Proteomes" id="UP000680185">
    <property type="component" value="Unassembled WGS sequence"/>
</dbReference>
<dbReference type="AlphaFoldDB" id="A0A7J4JW49"/>
<dbReference type="Gene3D" id="2.20.130.10">
    <property type="entry name" value="CAC2371-like domains"/>
    <property type="match status" value="1"/>
</dbReference>
<organism evidence="3 5">
    <name type="scientific">Candidatus Iainarchaeum sp</name>
    <dbReference type="NCBI Taxonomy" id="3101447"/>
    <lineage>
        <taxon>Archaea</taxon>
        <taxon>Candidatus Iainarchaeota</taxon>
        <taxon>Candidatus Iainarchaeia</taxon>
        <taxon>Candidatus Iainarchaeales</taxon>
        <taxon>Candidatus Iainarchaeaceae</taxon>
        <taxon>Candidatus Iainarchaeum</taxon>
    </lineage>
</organism>
<protein>
    <submittedName>
        <fullName evidence="3">Class I SAM-dependent methyltransferase</fullName>
    </submittedName>
</protein>
<evidence type="ECO:0000313" key="4">
    <source>
        <dbReference type="EMBL" id="MBS3058373.1"/>
    </source>
</evidence>
<dbReference type="Pfam" id="PF13649">
    <property type="entry name" value="Methyltransf_25"/>
    <property type="match status" value="1"/>
</dbReference>
<evidence type="ECO:0000313" key="5">
    <source>
        <dbReference type="Proteomes" id="UP000590964"/>
    </source>
</evidence>
<sequence length="239" mass="27488">MGNAGLYSDFAKYYDLIYEWKDYKKESETVHKLVKKFKKSTGNKLLDIACGTGNHIQFLKKHYRITGIDLNGQMLKIARKKFPKTRFFKADMKNFNLKKEFDAVVCLFSSIAYLKGYGDLEKAIKCFAKHLKKGGVLIIEPFVEKKAFKSGTMHAQFVNKPEVKIARINTSNRKGDKVILDFHYLIGTPKGIKYSKEKHAIFLFDAGNFLKILRKHGFKAKFLKNGLLKNRGLYVGVKK</sequence>
<dbReference type="GO" id="GO:0032259">
    <property type="term" value="P:methylation"/>
    <property type="evidence" value="ECO:0007669"/>
    <property type="project" value="UniProtKB-KW"/>
</dbReference>
<keyword evidence="3" id="KW-0489">Methyltransferase</keyword>
<dbReference type="Gene3D" id="3.40.50.150">
    <property type="entry name" value="Vaccinia Virus protein VP39"/>
    <property type="match status" value="1"/>
</dbReference>
<dbReference type="SUPFAM" id="SSF53335">
    <property type="entry name" value="S-adenosyl-L-methionine-dependent methyltransferases"/>
    <property type="match status" value="1"/>
</dbReference>
<evidence type="ECO:0000259" key="2">
    <source>
        <dbReference type="Pfam" id="PF13649"/>
    </source>
</evidence>
<dbReference type="EMBL" id="DUFW01000088">
    <property type="protein sequence ID" value="HIH22001.1"/>
    <property type="molecule type" value="Genomic_DNA"/>
</dbReference>
<comment type="caution">
    <text evidence="3">The sequence shown here is derived from an EMBL/GenBank/DDBJ whole genome shotgun (WGS) entry which is preliminary data.</text>
</comment>
<dbReference type="InterPro" id="IPR041698">
    <property type="entry name" value="Methyltransf_25"/>
</dbReference>
<name>A0A7J4JW49_9ARCH</name>
<accession>A0A7J4JW49</accession>
<gene>
    <name evidence="3" type="ORF">HA222_05085</name>
    <name evidence="4" type="ORF">J4478_03140</name>
</gene>
<dbReference type="EMBL" id="JAGVWB010000021">
    <property type="protein sequence ID" value="MBS3058373.1"/>
    <property type="molecule type" value="Genomic_DNA"/>
</dbReference>
<proteinExistence type="predicted"/>
<reference evidence="4" key="2">
    <citation type="submission" date="2021-03" db="EMBL/GenBank/DDBJ databases">
        <authorList>
            <person name="Jaffe A."/>
        </authorList>
    </citation>
    <scope>NUCLEOTIDE SEQUENCE</scope>
    <source>
        <strain evidence="4">RIFCSPLOWO2_01_FULL_43_13</strain>
    </source>
</reference>
<keyword evidence="1 3" id="KW-0808">Transferase</keyword>
<dbReference type="CDD" id="cd02440">
    <property type="entry name" value="AdoMet_MTases"/>
    <property type="match status" value="1"/>
</dbReference>
<reference evidence="4" key="3">
    <citation type="submission" date="2021-05" db="EMBL/GenBank/DDBJ databases">
        <title>Protein family content uncovers lineage relationships and bacterial pathway maintenance mechanisms in DPANN archaea.</title>
        <authorList>
            <person name="Castelle C.J."/>
            <person name="Meheust R."/>
            <person name="Jaffe A.L."/>
            <person name="Seitz K."/>
            <person name="Gong X."/>
            <person name="Baker B.J."/>
            <person name="Banfield J.F."/>
        </authorList>
    </citation>
    <scope>NUCLEOTIDE SEQUENCE</scope>
    <source>
        <strain evidence="4">RIFCSPLOWO2_01_FULL_43_13</strain>
    </source>
</reference>
<dbReference type="GO" id="GO:0008168">
    <property type="term" value="F:methyltransferase activity"/>
    <property type="evidence" value="ECO:0007669"/>
    <property type="project" value="UniProtKB-KW"/>
</dbReference>